<sequence>MASPGSSEPTPGQVHGPATETSASSRQDSRHRQLVQATFWPVKFAAQSVFSRAADHNRVHPLRSRLNELENSINTFYDTYEAQLSGQTDHSARDQLLRDLESFHQELSRVRLKEEQTGTPLPTCERTCAWLERVFKIPKDVISRRTSPPDTVAALRREAKFADWEELDTSSALCATLGLLAEAVPSLASEGPATLGYSIAALGFMEAVLRACGKAGPLGVVSEYVRTHFGEPKAPSLEWWCTGPAGDEDGEGDGEAADDDKTLVGDGEDVP</sequence>
<evidence type="ECO:0000313" key="3">
    <source>
        <dbReference type="Proteomes" id="UP001182556"/>
    </source>
</evidence>
<protein>
    <submittedName>
        <fullName evidence="2">Uncharacterized protein</fullName>
    </submittedName>
</protein>
<dbReference type="EMBL" id="JAODAN010000003">
    <property type="protein sequence ID" value="KAK1925930.1"/>
    <property type="molecule type" value="Genomic_DNA"/>
</dbReference>
<evidence type="ECO:0000256" key="1">
    <source>
        <dbReference type="SAM" id="MobiDB-lite"/>
    </source>
</evidence>
<accession>A0AAD9FTK0</accession>
<reference evidence="2" key="1">
    <citation type="submission" date="2023-02" db="EMBL/GenBank/DDBJ databases">
        <title>Identification and recombinant expression of a fungal hydrolase from Papiliotrema laurentii that hydrolyzes apple cutin and clears colloidal polyester polyurethane.</title>
        <authorList>
            <consortium name="DOE Joint Genome Institute"/>
            <person name="Roman V.A."/>
            <person name="Bojanowski C."/>
            <person name="Crable B.R."/>
            <person name="Wagner D.N."/>
            <person name="Hung C.S."/>
            <person name="Nadeau L.J."/>
            <person name="Schratz L."/>
            <person name="Haridas S."/>
            <person name="Pangilinan J."/>
            <person name="Lipzen A."/>
            <person name="Na H."/>
            <person name="Yan M."/>
            <person name="Ng V."/>
            <person name="Grigoriev I.V."/>
            <person name="Spatafora J.W."/>
            <person name="Barlow D."/>
            <person name="Biffinger J."/>
            <person name="Kelley-Loughnane N."/>
            <person name="Varaljay V.A."/>
            <person name="Crookes-Goodson W.J."/>
        </authorList>
    </citation>
    <scope>NUCLEOTIDE SEQUENCE</scope>
    <source>
        <strain evidence="2">5307AH</strain>
    </source>
</reference>
<proteinExistence type="predicted"/>
<feature type="compositionally biased region" description="Polar residues" evidence="1">
    <location>
        <begin position="1"/>
        <end position="10"/>
    </location>
</feature>
<keyword evidence="3" id="KW-1185">Reference proteome</keyword>
<dbReference type="Proteomes" id="UP001182556">
    <property type="component" value="Unassembled WGS sequence"/>
</dbReference>
<name>A0AAD9FTK0_PAPLA</name>
<evidence type="ECO:0000313" key="2">
    <source>
        <dbReference type="EMBL" id="KAK1925930.1"/>
    </source>
</evidence>
<feature type="compositionally biased region" description="Acidic residues" evidence="1">
    <location>
        <begin position="246"/>
        <end position="258"/>
    </location>
</feature>
<organism evidence="2 3">
    <name type="scientific">Papiliotrema laurentii</name>
    <name type="common">Cryptococcus laurentii</name>
    <dbReference type="NCBI Taxonomy" id="5418"/>
    <lineage>
        <taxon>Eukaryota</taxon>
        <taxon>Fungi</taxon>
        <taxon>Dikarya</taxon>
        <taxon>Basidiomycota</taxon>
        <taxon>Agaricomycotina</taxon>
        <taxon>Tremellomycetes</taxon>
        <taxon>Tremellales</taxon>
        <taxon>Rhynchogastremaceae</taxon>
        <taxon>Papiliotrema</taxon>
    </lineage>
</organism>
<feature type="region of interest" description="Disordered" evidence="1">
    <location>
        <begin position="241"/>
        <end position="271"/>
    </location>
</feature>
<gene>
    <name evidence="2" type="ORF">DB88DRAFT_485656</name>
</gene>
<comment type="caution">
    <text evidence="2">The sequence shown here is derived from an EMBL/GenBank/DDBJ whole genome shotgun (WGS) entry which is preliminary data.</text>
</comment>
<dbReference type="AlphaFoldDB" id="A0AAD9FTK0"/>
<feature type="region of interest" description="Disordered" evidence="1">
    <location>
        <begin position="1"/>
        <end position="32"/>
    </location>
</feature>